<dbReference type="CDD" id="cd01572">
    <property type="entry name" value="QPRTase"/>
    <property type="match status" value="1"/>
</dbReference>
<keyword evidence="7 12" id="KW-0328">Glycosyltransferase</keyword>
<comment type="similarity">
    <text evidence="3 12">Belongs to the NadC/ModD family.</text>
</comment>
<evidence type="ECO:0000256" key="12">
    <source>
        <dbReference type="PIRNR" id="PIRNR006250"/>
    </source>
</evidence>
<dbReference type="GO" id="GO:0009435">
    <property type="term" value="P:NAD+ biosynthetic process"/>
    <property type="evidence" value="ECO:0007669"/>
    <property type="project" value="UniProtKB-UniPathway"/>
</dbReference>
<proteinExistence type="inferred from homology"/>
<reference evidence="15 16" key="1">
    <citation type="submission" date="2020-08" db="EMBL/GenBank/DDBJ databases">
        <title>Complete genome sequence of Entomobacter blattae G55GP.</title>
        <authorList>
            <person name="Poehlein A."/>
            <person name="Guzman J."/>
            <person name="Daniel R."/>
            <person name="Vilcinskas A."/>
        </authorList>
    </citation>
    <scope>NUCLEOTIDE SEQUENCE [LARGE SCALE GENOMIC DNA]</scope>
    <source>
        <strain evidence="15 16">G55GP</strain>
    </source>
</reference>
<dbReference type="InterPro" id="IPR037128">
    <property type="entry name" value="Quinolinate_PRibosylTase_N_sf"/>
</dbReference>
<evidence type="ECO:0000256" key="2">
    <source>
        <dbReference type="ARBA" id="ARBA00004893"/>
    </source>
</evidence>
<sequence length="301" mass="32257">MRIVERHCESLPDIMVESLVRAGLQEDLGRAGDITTTTVIRPGLRTRTRFVARSAGCIAGLSLARMAFALIDRDVRFTEVVFDGNVVKAGETLAVVEGNARSILMAERVALNFLSHLSGIATATWGVVQSVKGTKAKICCTRKTLPGFRAIQKYAVRAGGGFSHRFGLDDAVLIKDNHIAVAGGIAQVLESIRSRIGHLVKVELEVDTLEQLEEGLACGGVDAFLLDNMPSSQLRQAVHIINGRAIAEASGGITPLSAPEIAQTGVDILSIGWLTHSVSALDIGLDYEGYEGLWEETVRQA</sequence>
<evidence type="ECO:0000259" key="13">
    <source>
        <dbReference type="Pfam" id="PF01729"/>
    </source>
</evidence>
<comment type="function">
    <text evidence="1">Involved in the catabolism of quinolinic acid (QA).</text>
</comment>
<dbReference type="GO" id="GO:0004514">
    <property type="term" value="F:nicotinate-nucleotide diphosphorylase (carboxylating) activity"/>
    <property type="evidence" value="ECO:0007669"/>
    <property type="project" value="UniProtKB-EC"/>
</dbReference>
<dbReference type="GO" id="GO:0034213">
    <property type="term" value="P:quinolinate catabolic process"/>
    <property type="evidence" value="ECO:0007669"/>
    <property type="project" value="TreeGrafter"/>
</dbReference>
<evidence type="ECO:0000259" key="14">
    <source>
        <dbReference type="Pfam" id="PF02749"/>
    </source>
</evidence>
<dbReference type="FunFam" id="3.20.20.70:FF:000030">
    <property type="entry name" value="Nicotinate-nucleotide pyrophosphorylase, carboxylating"/>
    <property type="match status" value="1"/>
</dbReference>
<dbReference type="KEGG" id="ebla:JGUZn3_07690"/>
<dbReference type="InterPro" id="IPR027277">
    <property type="entry name" value="NadC/ModD"/>
</dbReference>
<dbReference type="EC" id="2.4.2.19" evidence="5"/>
<comment type="catalytic activity">
    <reaction evidence="10">
        <text>nicotinate beta-D-ribonucleotide + CO2 + diphosphate = quinolinate + 5-phospho-alpha-D-ribose 1-diphosphate + 2 H(+)</text>
        <dbReference type="Rhea" id="RHEA:12733"/>
        <dbReference type="ChEBI" id="CHEBI:15378"/>
        <dbReference type="ChEBI" id="CHEBI:16526"/>
        <dbReference type="ChEBI" id="CHEBI:29959"/>
        <dbReference type="ChEBI" id="CHEBI:33019"/>
        <dbReference type="ChEBI" id="CHEBI:57502"/>
        <dbReference type="ChEBI" id="CHEBI:58017"/>
        <dbReference type="EC" id="2.4.2.19"/>
    </reaction>
</comment>
<feature type="domain" description="Quinolinate phosphoribosyl transferase C-terminal" evidence="13">
    <location>
        <begin position="120"/>
        <end position="286"/>
    </location>
</feature>
<dbReference type="Gene3D" id="3.90.1170.20">
    <property type="entry name" value="Quinolinate phosphoribosyl transferase, N-terminal domain"/>
    <property type="match status" value="1"/>
</dbReference>
<dbReference type="Gene3D" id="3.20.20.70">
    <property type="entry name" value="Aldolase class I"/>
    <property type="match status" value="1"/>
</dbReference>
<evidence type="ECO:0000256" key="6">
    <source>
        <dbReference type="ARBA" id="ARBA00022642"/>
    </source>
</evidence>
<dbReference type="InterPro" id="IPR036068">
    <property type="entry name" value="Nicotinate_pribotase-like_C"/>
</dbReference>
<evidence type="ECO:0000256" key="4">
    <source>
        <dbReference type="ARBA" id="ARBA00011218"/>
    </source>
</evidence>
<accession>A0A7H1NQE2</accession>
<dbReference type="PIRSF" id="PIRSF006250">
    <property type="entry name" value="NadC_ModD"/>
    <property type="match status" value="1"/>
</dbReference>
<evidence type="ECO:0000256" key="9">
    <source>
        <dbReference type="ARBA" id="ARBA00033102"/>
    </source>
</evidence>
<dbReference type="PANTHER" id="PTHR32179:SF3">
    <property type="entry name" value="NICOTINATE-NUCLEOTIDE PYROPHOSPHORYLASE [CARBOXYLATING]"/>
    <property type="match status" value="1"/>
</dbReference>
<dbReference type="InterPro" id="IPR022412">
    <property type="entry name" value="Quinolinate_PRibosylTrfase_N"/>
</dbReference>
<keyword evidence="8 12" id="KW-0808">Transferase</keyword>
<dbReference type="AlphaFoldDB" id="A0A7H1NQE2"/>
<protein>
    <recommendedName>
        <fullName evidence="11">Probable nicotinate-nucleotide pyrophosphorylase [carboxylating]</fullName>
        <ecNumber evidence="5">2.4.2.19</ecNumber>
    </recommendedName>
    <alternativeName>
        <fullName evidence="9">Quinolinate phosphoribosyltransferase [decarboxylating]</fullName>
    </alternativeName>
</protein>
<evidence type="ECO:0000256" key="7">
    <source>
        <dbReference type="ARBA" id="ARBA00022676"/>
    </source>
</evidence>
<dbReference type="Proteomes" id="UP000516349">
    <property type="component" value="Chromosome"/>
</dbReference>
<comment type="subunit">
    <text evidence="4">Hexamer formed by 3 homodimers.</text>
</comment>
<dbReference type="InterPro" id="IPR002638">
    <property type="entry name" value="Quinolinate_PRibosylTrfase_C"/>
</dbReference>
<evidence type="ECO:0000256" key="5">
    <source>
        <dbReference type="ARBA" id="ARBA00011944"/>
    </source>
</evidence>
<evidence type="ECO:0000256" key="1">
    <source>
        <dbReference type="ARBA" id="ARBA00003237"/>
    </source>
</evidence>
<dbReference type="InterPro" id="IPR004393">
    <property type="entry name" value="NadC"/>
</dbReference>
<dbReference type="SUPFAM" id="SSF51690">
    <property type="entry name" value="Nicotinate/Quinolinate PRTase C-terminal domain-like"/>
    <property type="match status" value="1"/>
</dbReference>
<evidence type="ECO:0000256" key="11">
    <source>
        <dbReference type="ARBA" id="ARBA00069173"/>
    </source>
</evidence>
<dbReference type="GO" id="GO:0005737">
    <property type="term" value="C:cytoplasm"/>
    <property type="evidence" value="ECO:0007669"/>
    <property type="project" value="TreeGrafter"/>
</dbReference>
<dbReference type="InterPro" id="IPR013785">
    <property type="entry name" value="Aldolase_TIM"/>
</dbReference>
<dbReference type="NCBIfam" id="TIGR00078">
    <property type="entry name" value="nadC"/>
    <property type="match status" value="1"/>
</dbReference>
<dbReference type="FunFam" id="3.90.1170.20:FF:000001">
    <property type="entry name" value="Nicotinate-nucleotide diphosphorylase (Carboxylating)"/>
    <property type="match status" value="1"/>
</dbReference>
<dbReference type="Pfam" id="PF01729">
    <property type="entry name" value="QRPTase_C"/>
    <property type="match status" value="1"/>
</dbReference>
<comment type="pathway">
    <text evidence="2">Cofactor biosynthesis; NAD(+) biosynthesis; nicotinate D-ribonucleotide from quinolinate: step 1/1.</text>
</comment>
<organism evidence="15 16">
    <name type="scientific">Entomobacter blattae</name>
    <dbReference type="NCBI Taxonomy" id="2762277"/>
    <lineage>
        <taxon>Bacteria</taxon>
        <taxon>Pseudomonadati</taxon>
        <taxon>Pseudomonadota</taxon>
        <taxon>Alphaproteobacteria</taxon>
        <taxon>Acetobacterales</taxon>
        <taxon>Acetobacteraceae</taxon>
        <taxon>Entomobacter</taxon>
    </lineage>
</organism>
<evidence type="ECO:0000256" key="8">
    <source>
        <dbReference type="ARBA" id="ARBA00022679"/>
    </source>
</evidence>
<keyword evidence="6" id="KW-0662">Pyridine nucleotide biosynthesis</keyword>
<dbReference type="SUPFAM" id="SSF54675">
    <property type="entry name" value="Nicotinate/Quinolinate PRTase N-terminal domain-like"/>
    <property type="match status" value="1"/>
</dbReference>
<evidence type="ECO:0000256" key="3">
    <source>
        <dbReference type="ARBA" id="ARBA00009400"/>
    </source>
</evidence>
<dbReference type="UniPathway" id="UPA00253">
    <property type="reaction ID" value="UER00331"/>
</dbReference>
<evidence type="ECO:0000256" key="10">
    <source>
        <dbReference type="ARBA" id="ARBA00047445"/>
    </source>
</evidence>
<evidence type="ECO:0000313" key="15">
    <source>
        <dbReference type="EMBL" id="QNT78002.1"/>
    </source>
</evidence>
<name>A0A7H1NQE2_9PROT</name>
<evidence type="ECO:0000313" key="16">
    <source>
        <dbReference type="Proteomes" id="UP000516349"/>
    </source>
</evidence>
<keyword evidence="16" id="KW-1185">Reference proteome</keyword>
<dbReference type="EMBL" id="CP060244">
    <property type="protein sequence ID" value="QNT78002.1"/>
    <property type="molecule type" value="Genomic_DNA"/>
</dbReference>
<dbReference type="PANTHER" id="PTHR32179">
    <property type="entry name" value="NICOTINATE-NUCLEOTIDE PYROPHOSPHORYLASE [CARBOXYLATING]"/>
    <property type="match status" value="1"/>
</dbReference>
<dbReference type="Pfam" id="PF02749">
    <property type="entry name" value="QRPTase_N"/>
    <property type="match status" value="1"/>
</dbReference>
<gene>
    <name evidence="15" type="primary">nadC</name>
    <name evidence="15" type="ORF">JGUZn3_07690</name>
</gene>
<feature type="domain" description="Quinolinate phosphoribosyl transferase N-terminal" evidence="14">
    <location>
        <begin position="33"/>
        <end position="118"/>
    </location>
</feature>